<sequence length="99" mass="11684">MASSSSTGDSVLDAHCFRTLFNQHLYEEAAYKKKFIPEVRFNLNEDQYPKIKEQITRRGWRRLASPRHEIAKAMIQEFYANATRTEEEMEGIDEHPYKS</sequence>
<protein>
    <submittedName>
        <fullName evidence="1">Uncharacterized protein</fullName>
    </submittedName>
</protein>
<dbReference type="Proteomes" id="UP001341840">
    <property type="component" value="Unassembled WGS sequence"/>
</dbReference>
<accession>A0ABU6ZR70</accession>
<organism evidence="1 2">
    <name type="scientific">Stylosanthes scabra</name>
    <dbReference type="NCBI Taxonomy" id="79078"/>
    <lineage>
        <taxon>Eukaryota</taxon>
        <taxon>Viridiplantae</taxon>
        <taxon>Streptophyta</taxon>
        <taxon>Embryophyta</taxon>
        <taxon>Tracheophyta</taxon>
        <taxon>Spermatophyta</taxon>
        <taxon>Magnoliopsida</taxon>
        <taxon>eudicotyledons</taxon>
        <taxon>Gunneridae</taxon>
        <taxon>Pentapetalae</taxon>
        <taxon>rosids</taxon>
        <taxon>fabids</taxon>
        <taxon>Fabales</taxon>
        <taxon>Fabaceae</taxon>
        <taxon>Papilionoideae</taxon>
        <taxon>50 kb inversion clade</taxon>
        <taxon>dalbergioids sensu lato</taxon>
        <taxon>Dalbergieae</taxon>
        <taxon>Pterocarpus clade</taxon>
        <taxon>Stylosanthes</taxon>
    </lineage>
</organism>
<keyword evidence="2" id="KW-1185">Reference proteome</keyword>
<comment type="caution">
    <text evidence="1">The sequence shown here is derived from an EMBL/GenBank/DDBJ whole genome shotgun (WGS) entry which is preliminary data.</text>
</comment>
<name>A0ABU6ZR70_9FABA</name>
<dbReference type="EMBL" id="JASCZI010273235">
    <property type="protein sequence ID" value="MED6224483.1"/>
    <property type="molecule type" value="Genomic_DNA"/>
</dbReference>
<proteinExistence type="predicted"/>
<gene>
    <name evidence="1" type="ORF">PIB30_084540</name>
</gene>
<evidence type="ECO:0000313" key="1">
    <source>
        <dbReference type="EMBL" id="MED6224483.1"/>
    </source>
</evidence>
<evidence type="ECO:0000313" key="2">
    <source>
        <dbReference type="Proteomes" id="UP001341840"/>
    </source>
</evidence>
<reference evidence="1 2" key="1">
    <citation type="journal article" date="2023" name="Plants (Basel)">
        <title>Bridging the Gap: Combining Genomics and Transcriptomics Approaches to Understand Stylosanthes scabra, an Orphan Legume from the Brazilian Caatinga.</title>
        <authorList>
            <person name="Ferreira-Neto J.R.C."/>
            <person name="da Silva M.D."/>
            <person name="Binneck E."/>
            <person name="de Melo N.F."/>
            <person name="da Silva R.H."/>
            <person name="de Melo A.L.T.M."/>
            <person name="Pandolfi V."/>
            <person name="Bustamante F.O."/>
            <person name="Brasileiro-Vidal A.C."/>
            <person name="Benko-Iseppon A.M."/>
        </authorList>
    </citation>
    <scope>NUCLEOTIDE SEQUENCE [LARGE SCALE GENOMIC DNA]</scope>
    <source>
        <tissue evidence="1">Leaves</tissue>
    </source>
</reference>